<gene>
    <name evidence="2" type="ORF">D3273_24535</name>
</gene>
<reference evidence="2 3" key="2">
    <citation type="submission" date="2019-02" db="EMBL/GenBank/DDBJ databases">
        <title>'Lichenibacterium ramalinii' gen. nov. sp. nov., 'Lichenibacterium minor' gen. nov. sp. nov.</title>
        <authorList>
            <person name="Pankratov T."/>
        </authorList>
    </citation>
    <scope>NUCLEOTIDE SEQUENCE [LARGE SCALE GENOMIC DNA]</scope>
    <source>
        <strain evidence="2 3">RmlP026</strain>
    </source>
</reference>
<reference evidence="2 3" key="1">
    <citation type="submission" date="2018-12" db="EMBL/GenBank/DDBJ databases">
        <authorList>
            <person name="Grouzdev D.S."/>
            <person name="Krutkina M.S."/>
        </authorList>
    </citation>
    <scope>NUCLEOTIDE SEQUENCE [LARGE SCALE GENOMIC DNA]</scope>
    <source>
        <strain evidence="2 3">RmlP026</strain>
    </source>
</reference>
<dbReference type="RefSeq" id="WP_129229597.1">
    <property type="nucleotide sequence ID" value="NZ_QYBB01000057.1"/>
</dbReference>
<dbReference type="AlphaFoldDB" id="A0A4Q2U0Z1"/>
<protein>
    <submittedName>
        <fullName evidence="2">Uncharacterized protein</fullName>
    </submittedName>
</protein>
<dbReference type="Proteomes" id="UP000290759">
    <property type="component" value="Unassembled WGS sequence"/>
</dbReference>
<evidence type="ECO:0000313" key="3">
    <source>
        <dbReference type="Proteomes" id="UP000290759"/>
    </source>
</evidence>
<comment type="caution">
    <text evidence="2">The sequence shown here is derived from an EMBL/GenBank/DDBJ whole genome shotgun (WGS) entry which is preliminary data.</text>
</comment>
<accession>A0A4Q2U0Z1</accession>
<keyword evidence="3" id="KW-1185">Reference proteome</keyword>
<proteinExistence type="predicted"/>
<evidence type="ECO:0000313" key="2">
    <source>
        <dbReference type="EMBL" id="RYC29328.1"/>
    </source>
</evidence>
<feature type="chain" id="PRO_5020478532" evidence="1">
    <location>
        <begin position="23"/>
        <end position="85"/>
    </location>
</feature>
<dbReference type="EMBL" id="QYBB01000057">
    <property type="protein sequence ID" value="RYC29328.1"/>
    <property type="molecule type" value="Genomic_DNA"/>
</dbReference>
<keyword evidence="1" id="KW-0732">Signal</keyword>
<feature type="signal peptide" evidence="1">
    <location>
        <begin position="1"/>
        <end position="22"/>
    </location>
</feature>
<dbReference type="OrthoDB" id="9879904at2"/>
<name>A0A4Q2U0Z1_9HYPH</name>
<sequence length="85" mass="9296">MPRSRAVLPSLLIVLATVPCEAAQFVLSDGLQQEARTCVGEAAQICPDVWTAPDHCLACMTGKRQSFSPRCRVIYDRVAHALKVQ</sequence>
<evidence type="ECO:0000256" key="1">
    <source>
        <dbReference type="SAM" id="SignalP"/>
    </source>
</evidence>
<organism evidence="2 3">
    <name type="scientific">Lichenibacterium minor</name>
    <dbReference type="NCBI Taxonomy" id="2316528"/>
    <lineage>
        <taxon>Bacteria</taxon>
        <taxon>Pseudomonadati</taxon>
        <taxon>Pseudomonadota</taxon>
        <taxon>Alphaproteobacteria</taxon>
        <taxon>Hyphomicrobiales</taxon>
        <taxon>Lichenihabitantaceae</taxon>
        <taxon>Lichenibacterium</taxon>
    </lineage>
</organism>